<dbReference type="InterPro" id="IPR051173">
    <property type="entry name" value="Ca_channel_alpha-2/delta"/>
</dbReference>
<keyword evidence="13" id="KW-1015">Disulfide bond</keyword>
<evidence type="ECO:0000259" key="17">
    <source>
        <dbReference type="PROSITE" id="PS50234"/>
    </source>
</evidence>
<feature type="chain" id="PRO_5042209740" description="VWFA domain-containing protein" evidence="16">
    <location>
        <begin position="29"/>
        <end position="1166"/>
    </location>
</feature>
<dbReference type="Pfam" id="PF08473">
    <property type="entry name" value="VGCC_alpha2"/>
    <property type="match status" value="1"/>
</dbReference>
<dbReference type="InterPro" id="IPR013680">
    <property type="entry name" value="VDCC_a2/dsu"/>
</dbReference>
<organism evidence="18 19">
    <name type="scientific">Elysia crispata</name>
    <name type="common">lettuce slug</name>
    <dbReference type="NCBI Taxonomy" id="231223"/>
    <lineage>
        <taxon>Eukaryota</taxon>
        <taxon>Metazoa</taxon>
        <taxon>Spiralia</taxon>
        <taxon>Lophotrochozoa</taxon>
        <taxon>Mollusca</taxon>
        <taxon>Gastropoda</taxon>
        <taxon>Heterobranchia</taxon>
        <taxon>Euthyneura</taxon>
        <taxon>Panpulmonata</taxon>
        <taxon>Sacoglossa</taxon>
        <taxon>Placobranchoidea</taxon>
        <taxon>Plakobranchidae</taxon>
        <taxon>Elysia</taxon>
    </lineage>
</organism>
<comment type="subcellular location">
    <subcellularLocation>
        <location evidence="1">Membrane</location>
        <topology evidence="1">Single-pass type I membrane protein</topology>
    </subcellularLocation>
</comment>
<proteinExistence type="predicted"/>
<evidence type="ECO:0000256" key="6">
    <source>
        <dbReference type="ARBA" id="ARBA00022723"/>
    </source>
</evidence>
<dbReference type="Pfam" id="PF08399">
    <property type="entry name" value="VWA_N"/>
    <property type="match status" value="1"/>
</dbReference>
<reference evidence="18" key="1">
    <citation type="journal article" date="2023" name="G3 (Bethesda)">
        <title>A reference genome for the long-term kleptoplast-retaining sea slug Elysia crispata morphotype clarki.</title>
        <authorList>
            <person name="Eastman K.E."/>
            <person name="Pendleton A.L."/>
            <person name="Shaikh M.A."/>
            <person name="Suttiyut T."/>
            <person name="Ogas R."/>
            <person name="Tomko P."/>
            <person name="Gavelis G."/>
            <person name="Widhalm J.R."/>
            <person name="Wisecaver J.H."/>
        </authorList>
    </citation>
    <scope>NUCLEOTIDE SEQUENCE</scope>
    <source>
        <strain evidence="18">ECLA1</strain>
    </source>
</reference>
<feature type="signal peptide" evidence="16">
    <location>
        <begin position="1"/>
        <end position="28"/>
    </location>
</feature>
<dbReference type="Gene3D" id="3.40.50.410">
    <property type="entry name" value="von Willebrand factor, type A domain"/>
    <property type="match status" value="1"/>
</dbReference>
<evidence type="ECO:0000256" key="4">
    <source>
        <dbReference type="ARBA" id="ARBA00022673"/>
    </source>
</evidence>
<keyword evidence="12" id="KW-0472">Membrane</keyword>
<dbReference type="Pfam" id="PF00092">
    <property type="entry name" value="VWA"/>
    <property type="match status" value="1"/>
</dbReference>
<gene>
    <name evidence="18" type="ORF">RRG08_040493</name>
</gene>
<name>A0AAE1DA14_9GAST</name>
<evidence type="ECO:0000256" key="12">
    <source>
        <dbReference type="ARBA" id="ARBA00023136"/>
    </source>
</evidence>
<evidence type="ECO:0000313" key="18">
    <source>
        <dbReference type="EMBL" id="KAK3762797.1"/>
    </source>
</evidence>
<evidence type="ECO:0000256" key="10">
    <source>
        <dbReference type="ARBA" id="ARBA00022989"/>
    </source>
</evidence>
<dbReference type="SUPFAM" id="SSF53300">
    <property type="entry name" value="vWA-like"/>
    <property type="match status" value="1"/>
</dbReference>
<dbReference type="GO" id="GO:0005891">
    <property type="term" value="C:voltage-gated calcium channel complex"/>
    <property type="evidence" value="ECO:0007669"/>
    <property type="project" value="TreeGrafter"/>
</dbReference>
<evidence type="ECO:0000256" key="7">
    <source>
        <dbReference type="ARBA" id="ARBA00022729"/>
    </source>
</evidence>
<dbReference type="Proteomes" id="UP001283361">
    <property type="component" value="Unassembled WGS sequence"/>
</dbReference>
<keyword evidence="19" id="KW-1185">Reference proteome</keyword>
<keyword evidence="3" id="KW-0109">Calcium transport</keyword>
<evidence type="ECO:0000256" key="16">
    <source>
        <dbReference type="SAM" id="SignalP"/>
    </source>
</evidence>
<evidence type="ECO:0000256" key="5">
    <source>
        <dbReference type="ARBA" id="ARBA00022692"/>
    </source>
</evidence>
<feature type="domain" description="VWFA" evidence="17">
    <location>
        <begin position="249"/>
        <end position="436"/>
    </location>
</feature>
<keyword evidence="8" id="KW-0106">Calcium</keyword>
<dbReference type="Gene3D" id="3.30.450.20">
    <property type="entry name" value="PAS domain"/>
    <property type="match status" value="1"/>
</dbReference>
<dbReference type="CDD" id="cd12912">
    <property type="entry name" value="PDC2_MCP_like"/>
    <property type="match status" value="1"/>
</dbReference>
<evidence type="ECO:0000256" key="1">
    <source>
        <dbReference type="ARBA" id="ARBA00004479"/>
    </source>
</evidence>
<dbReference type="SMART" id="SM00327">
    <property type="entry name" value="VWA"/>
    <property type="match status" value="1"/>
</dbReference>
<keyword evidence="4" id="KW-0107">Calcium channel</keyword>
<keyword evidence="6" id="KW-0479">Metal-binding</keyword>
<evidence type="ECO:0000256" key="8">
    <source>
        <dbReference type="ARBA" id="ARBA00022837"/>
    </source>
</evidence>
<dbReference type="InterPro" id="IPR013608">
    <property type="entry name" value="VWA_N"/>
</dbReference>
<evidence type="ECO:0000256" key="15">
    <source>
        <dbReference type="ARBA" id="ARBA00023303"/>
    </source>
</evidence>
<sequence>MADFRSFLSPSSLWTILILGLIVSSSLCADDKAMPDLEKVTEWATAVSGELKRLNLLESYIMSHYGSKVYNKLTIKSGVTVKTATIDQPKLVQEMAKDLSEMLGKKTAALRETVRVAEDFAANYSWNETIRKEDIGYENSKELLQENVSLTFEDRFEKRVNYNFSGVHIPVEIFDGNKDILNGLNWTAALDEQFKKNAQNDDQILWQYFGSQSGFMRTYPATPWPKKKVDLYDVRRQSWYTQGSSSPKDMMILIDKSGSTHGQSLQLMQNAVKSILDTLGENDFVNIVQFAEEASFVSSCFNTTPFVQANYRNKKQLERDVDKLEASGQADFSSALKFAFEKFKEFSENENDTSDDKIKGANCNKVIMLLTDGGTDNAEDIFEQYNWPNKTVRVFTYAVGPTPNPVHAVRWMACANRGYFSQIPAMGAIRARVQNYEIVLARDKALARSRDAQWTSCEFNTFREWDKQLVYTSYLSETLALGGGRHDQWEITLDPREYIPVLSRPQVIKNKKTFEWGNIYEDYLGLGMMTTVTLPVYNTSSTSSNQTILGVVGIDVTTAQLEAKTPFDKIGPIGYSFAINPNGYVVFHPNLKTSGKYMTEPPNVDILDLEIDEENEEMIKLRKNMINGKTGKTETIGTLFLSPDQRYVSFDKATYAYTFIKNTTFSLGLSIPFFKTKYFIFETSFENLDWKHVNETSPNSLSGKDFKVLVAPWKYRKNSTKTKDLPFDIQNILDLLDKHPDPDEWDMDMLGHLYWDIKLIPGLLNFTQNVTDTSPQNKADRPGGSNESVRLSSKMVKINSTAFFVITSGGMTFVRPASEARLFESQRDPRKSPLFTRALHSKACILSADYTNDNTTTSSVTITCYVPAIENGMEFDRPAVAGERFDHSDILAIVHKAINTINQNNGYRNVLTCEDEGVNCYILDSGGFLVAGNVDDPDEWIGRFIGEFDSTVFTALNGTVYSKVEQYDFQSTCEKKNPSASAGFSSFRIPSVDLLFDVLNVGWWSSKVSWALTSFSLYSWLIPDVTVYADDDDEDQDTKCVKAFQQYYINNKTTLEHSIFCKNCSRRVTAVYMDDMNSLFVVSGPKCDECDDEKINPLPHEVSPEDTEKIVCAMAQAPRSRLRSYACYHSDDREDVSECGCCGLYMSWLMSIVMLLTIIWQVKALH</sequence>
<keyword evidence="14" id="KW-0325">Glycoprotein</keyword>
<keyword evidence="9" id="KW-0851">Voltage-gated channel</keyword>
<evidence type="ECO:0000256" key="13">
    <source>
        <dbReference type="ARBA" id="ARBA00023157"/>
    </source>
</evidence>
<accession>A0AAE1DA14</accession>
<evidence type="ECO:0000313" key="19">
    <source>
        <dbReference type="Proteomes" id="UP001283361"/>
    </source>
</evidence>
<dbReference type="AlphaFoldDB" id="A0AAE1DA14"/>
<evidence type="ECO:0000256" key="11">
    <source>
        <dbReference type="ARBA" id="ARBA00023065"/>
    </source>
</evidence>
<protein>
    <recommendedName>
        <fullName evidence="17">VWFA domain-containing protein</fullName>
    </recommendedName>
</protein>
<evidence type="ECO:0000256" key="2">
    <source>
        <dbReference type="ARBA" id="ARBA00022448"/>
    </source>
</evidence>
<dbReference type="InterPro" id="IPR002035">
    <property type="entry name" value="VWF_A"/>
</dbReference>
<keyword evidence="2" id="KW-0813">Transport</keyword>
<dbReference type="PANTHER" id="PTHR10166:SF67">
    <property type="entry name" value="VWFA DOMAIN-CONTAINING PROTEIN"/>
    <property type="match status" value="1"/>
</dbReference>
<dbReference type="PANTHER" id="PTHR10166">
    <property type="entry name" value="VOLTAGE-DEPENDENT CALCIUM CHANNEL SUBUNIT ALPHA-2/DELTA-RELATED"/>
    <property type="match status" value="1"/>
</dbReference>
<evidence type="ECO:0000256" key="3">
    <source>
        <dbReference type="ARBA" id="ARBA00022568"/>
    </source>
</evidence>
<comment type="caution">
    <text evidence="18">The sequence shown here is derived from an EMBL/GenBank/DDBJ whole genome shotgun (WGS) entry which is preliminary data.</text>
</comment>
<keyword evidence="11" id="KW-0406">Ion transport</keyword>
<dbReference type="EMBL" id="JAWDGP010004637">
    <property type="protein sequence ID" value="KAK3762797.1"/>
    <property type="molecule type" value="Genomic_DNA"/>
</dbReference>
<keyword evidence="5" id="KW-0812">Transmembrane</keyword>
<dbReference type="GO" id="GO:0005245">
    <property type="term" value="F:voltage-gated calcium channel activity"/>
    <property type="evidence" value="ECO:0007669"/>
    <property type="project" value="TreeGrafter"/>
</dbReference>
<keyword evidence="10" id="KW-1133">Transmembrane helix</keyword>
<dbReference type="FunFam" id="3.40.50.410:FF:000007">
    <property type="entry name" value="Calcium voltage-gated channel auxiliary subunit alpha2delta 3"/>
    <property type="match status" value="1"/>
</dbReference>
<dbReference type="PROSITE" id="PS50234">
    <property type="entry name" value="VWFA"/>
    <property type="match status" value="1"/>
</dbReference>
<keyword evidence="15" id="KW-0407">Ion channel</keyword>
<dbReference type="InterPro" id="IPR036465">
    <property type="entry name" value="vWFA_dom_sf"/>
</dbReference>
<evidence type="ECO:0000256" key="9">
    <source>
        <dbReference type="ARBA" id="ARBA00022882"/>
    </source>
</evidence>
<dbReference type="GO" id="GO:0046872">
    <property type="term" value="F:metal ion binding"/>
    <property type="evidence" value="ECO:0007669"/>
    <property type="project" value="UniProtKB-KW"/>
</dbReference>
<evidence type="ECO:0000256" key="14">
    <source>
        <dbReference type="ARBA" id="ARBA00023180"/>
    </source>
</evidence>
<keyword evidence="7 16" id="KW-0732">Signal</keyword>